<evidence type="ECO:0000256" key="6">
    <source>
        <dbReference type="ARBA" id="ARBA00023098"/>
    </source>
</evidence>
<evidence type="ECO:0000256" key="7">
    <source>
        <dbReference type="ARBA" id="ARBA00023209"/>
    </source>
</evidence>
<evidence type="ECO:0000256" key="11">
    <source>
        <dbReference type="ARBA" id="ARBA00069372"/>
    </source>
</evidence>
<evidence type="ECO:0000256" key="13">
    <source>
        <dbReference type="HAMAP-Rule" id="MF_00394"/>
    </source>
</evidence>
<dbReference type="InterPro" id="IPR036291">
    <property type="entry name" value="NAD(P)-bd_dom_sf"/>
</dbReference>
<dbReference type="Pfam" id="PF01210">
    <property type="entry name" value="NAD_Gly3P_dh_N"/>
    <property type="match status" value="1"/>
</dbReference>
<evidence type="ECO:0000256" key="15">
    <source>
        <dbReference type="PIRSR" id="PIRSR000114-2"/>
    </source>
</evidence>
<dbReference type="GO" id="GO:0006650">
    <property type="term" value="P:glycerophospholipid metabolic process"/>
    <property type="evidence" value="ECO:0007669"/>
    <property type="project" value="UniProtKB-UniRule"/>
</dbReference>
<name>A0A1F4PZ08_UNCSA</name>
<dbReference type="SUPFAM" id="SSF51735">
    <property type="entry name" value="NAD(P)-binding Rossmann-fold domains"/>
    <property type="match status" value="1"/>
</dbReference>
<keyword evidence="2 13" id="KW-0444">Lipid biosynthesis</keyword>
<comment type="caution">
    <text evidence="20">The sequence shown here is derived from an EMBL/GenBank/DDBJ whole genome shotgun (WGS) entry which is preliminary data.</text>
</comment>
<feature type="domain" description="Glycerol-3-phosphate dehydrogenase NAD-dependent N-terminal" evidence="18">
    <location>
        <begin position="3"/>
        <end position="156"/>
    </location>
</feature>
<feature type="binding site" evidence="13">
    <location>
        <position position="136"/>
    </location>
    <ligand>
        <name>NADPH</name>
        <dbReference type="ChEBI" id="CHEBI:57783"/>
    </ligand>
</feature>
<dbReference type="PRINTS" id="PR00077">
    <property type="entry name" value="GPDHDRGNASE"/>
</dbReference>
<dbReference type="Gene3D" id="1.10.1040.10">
    <property type="entry name" value="N-(1-d-carboxylethyl)-l-norvaline Dehydrogenase, domain 2"/>
    <property type="match status" value="1"/>
</dbReference>
<evidence type="ECO:0000256" key="16">
    <source>
        <dbReference type="PIRSR" id="PIRSR000114-3"/>
    </source>
</evidence>
<dbReference type="InterPro" id="IPR006168">
    <property type="entry name" value="G3P_DH_NAD-dep"/>
</dbReference>
<dbReference type="SUPFAM" id="SSF48179">
    <property type="entry name" value="6-phosphogluconate dehydrogenase C-terminal domain-like"/>
    <property type="match status" value="1"/>
</dbReference>
<dbReference type="InterPro" id="IPR011128">
    <property type="entry name" value="G3P_DH_NAD-dep_N"/>
</dbReference>
<protein>
    <recommendedName>
        <fullName evidence="11 13">Glycerol-3-phosphate dehydrogenase [NAD(P)+]</fullName>
        <ecNumber evidence="10 13">1.1.1.94</ecNumber>
    </recommendedName>
    <alternativeName>
        <fullName evidence="13">NAD(P)(+)-dependent glycerol-3-phosphate dehydrogenase</fullName>
    </alternativeName>
    <alternativeName>
        <fullName evidence="12 13">NAD(P)H-dependent dihydroxyacetone-phosphate reductase</fullName>
    </alternativeName>
</protein>
<dbReference type="Pfam" id="PF07479">
    <property type="entry name" value="NAD_Gly3P_dh_C"/>
    <property type="match status" value="1"/>
</dbReference>
<dbReference type="PANTHER" id="PTHR11728">
    <property type="entry name" value="GLYCEROL-3-PHOSPHATE DEHYDROGENASE"/>
    <property type="match status" value="1"/>
</dbReference>
<comment type="catalytic activity">
    <reaction evidence="13">
        <text>sn-glycerol 3-phosphate + NAD(+) = dihydroxyacetone phosphate + NADH + H(+)</text>
        <dbReference type="Rhea" id="RHEA:11092"/>
        <dbReference type="ChEBI" id="CHEBI:15378"/>
        <dbReference type="ChEBI" id="CHEBI:57540"/>
        <dbReference type="ChEBI" id="CHEBI:57597"/>
        <dbReference type="ChEBI" id="CHEBI:57642"/>
        <dbReference type="ChEBI" id="CHEBI:57945"/>
        <dbReference type="EC" id="1.1.1.94"/>
    </reaction>
</comment>
<feature type="binding site" evidence="15">
    <location>
        <begin position="251"/>
        <end position="252"/>
    </location>
    <ligand>
        <name>substrate</name>
    </ligand>
</feature>
<evidence type="ECO:0000313" key="20">
    <source>
        <dbReference type="EMBL" id="OGB88925.1"/>
    </source>
</evidence>
<feature type="binding site" evidence="13">
    <location>
        <position position="240"/>
    </location>
    <ligand>
        <name>sn-glycerol 3-phosphate</name>
        <dbReference type="ChEBI" id="CHEBI:57597"/>
    </ligand>
</feature>
<feature type="binding site" evidence="13">
    <location>
        <position position="187"/>
    </location>
    <ligand>
        <name>sn-glycerol 3-phosphate</name>
        <dbReference type="ChEBI" id="CHEBI:57597"/>
    </ligand>
</feature>
<evidence type="ECO:0000256" key="1">
    <source>
        <dbReference type="ARBA" id="ARBA00011009"/>
    </source>
</evidence>
<dbReference type="AlphaFoldDB" id="A0A1F4PZ08"/>
<dbReference type="GO" id="GO:0051287">
    <property type="term" value="F:NAD binding"/>
    <property type="evidence" value="ECO:0007669"/>
    <property type="project" value="InterPro"/>
</dbReference>
<dbReference type="NCBIfam" id="NF000940">
    <property type="entry name" value="PRK00094.1-2"/>
    <property type="match status" value="1"/>
</dbReference>
<dbReference type="PROSITE" id="PS00957">
    <property type="entry name" value="NAD_G3PDH"/>
    <property type="match status" value="1"/>
</dbReference>
<feature type="binding site" evidence="13">
    <location>
        <position position="277"/>
    </location>
    <ligand>
        <name>NADPH</name>
        <dbReference type="ChEBI" id="CHEBI:57783"/>
    </ligand>
</feature>
<evidence type="ECO:0000256" key="2">
    <source>
        <dbReference type="ARBA" id="ARBA00022516"/>
    </source>
</evidence>
<dbReference type="InterPro" id="IPR006109">
    <property type="entry name" value="G3P_DH_NAD-dep_C"/>
</dbReference>
<comment type="similarity">
    <text evidence="1 13 17">Belongs to the NAD-dependent glycerol-3-phosphate dehydrogenase family.</text>
</comment>
<dbReference type="FunFam" id="1.10.1040.10:FF:000001">
    <property type="entry name" value="Glycerol-3-phosphate dehydrogenase [NAD(P)+]"/>
    <property type="match status" value="1"/>
</dbReference>
<dbReference type="FunFam" id="3.40.50.720:FF:000019">
    <property type="entry name" value="Glycerol-3-phosphate dehydrogenase [NAD(P)+]"/>
    <property type="match status" value="1"/>
</dbReference>
<evidence type="ECO:0000256" key="5">
    <source>
        <dbReference type="ARBA" id="ARBA00023027"/>
    </source>
</evidence>
<sequence>MNISVIGAGAWGTTLAILLAENKHEVTLWAYEPELVASLKEFRENKKFLPGFPLGKTIRLTGSPQAAADAEIFFLAVPTQFLRRVAGQFSTIIGERAIVVCASKGIEEKTLKLPLEILGEELKTRRLCALSGPNLSSEIARGLPAATVVASADGEAANKVQACLMNERFRVYTNADPIGVQLGGALKNVIAIAAGVADGLKLGDNAKAGLLIRGMAEIARLGAVMGARPETFAGLSGMGDLITTCSSKLSRNHQVGEKLAAGMKLADILKEMTAVAEGAPTAAAARALGKKLSIPLPIIEEVFEVLYENKDPYRAISSLMARTATSE</sequence>
<comment type="pathway">
    <text evidence="13">Membrane lipid metabolism; glycerophospholipid metabolism.</text>
</comment>
<feature type="binding site" evidence="13">
    <location>
        <position position="251"/>
    </location>
    <ligand>
        <name>sn-glycerol 3-phosphate</name>
        <dbReference type="ChEBI" id="CHEBI:57597"/>
    </ligand>
</feature>
<evidence type="ECO:0000259" key="19">
    <source>
        <dbReference type="Pfam" id="PF07479"/>
    </source>
</evidence>
<comment type="catalytic activity">
    <reaction evidence="9">
        <text>sn-glycerol 3-phosphate + NADP(+) = dihydroxyacetone phosphate + NADPH + H(+)</text>
        <dbReference type="Rhea" id="RHEA:11096"/>
        <dbReference type="ChEBI" id="CHEBI:15378"/>
        <dbReference type="ChEBI" id="CHEBI:57597"/>
        <dbReference type="ChEBI" id="CHEBI:57642"/>
        <dbReference type="ChEBI" id="CHEBI:57783"/>
        <dbReference type="ChEBI" id="CHEBI:58349"/>
        <dbReference type="EC" id="1.1.1.94"/>
    </reaction>
    <physiologicalReaction direction="right-to-left" evidence="9">
        <dbReference type="Rhea" id="RHEA:11098"/>
    </physiologicalReaction>
</comment>
<evidence type="ECO:0000256" key="17">
    <source>
        <dbReference type="RuleBase" id="RU000437"/>
    </source>
</evidence>
<feature type="binding site" evidence="13">
    <location>
        <position position="275"/>
    </location>
    <ligand>
        <name>NADPH</name>
        <dbReference type="ChEBI" id="CHEBI:57783"/>
    </ligand>
</feature>
<feature type="binding site" evidence="16">
    <location>
        <position position="251"/>
    </location>
    <ligand>
        <name>NAD(+)</name>
        <dbReference type="ChEBI" id="CHEBI:57540"/>
    </ligand>
</feature>
<keyword evidence="13" id="KW-0547">Nucleotide-binding</keyword>
<feature type="binding site" evidence="13">
    <location>
        <position position="252"/>
    </location>
    <ligand>
        <name>sn-glycerol 3-phosphate</name>
        <dbReference type="ChEBI" id="CHEBI:57597"/>
    </ligand>
</feature>
<dbReference type="PIRSF" id="PIRSF000114">
    <property type="entry name" value="Glycerol-3-P_dh"/>
    <property type="match status" value="1"/>
</dbReference>
<dbReference type="GO" id="GO:0046167">
    <property type="term" value="P:glycerol-3-phosphate biosynthetic process"/>
    <property type="evidence" value="ECO:0007669"/>
    <property type="project" value="UniProtKB-UniRule"/>
</dbReference>
<comment type="subcellular location">
    <subcellularLocation>
        <location evidence="13">Cytoplasm</location>
    </subcellularLocation>
</comment>
<feature type="binding site" evidence="13">
    <location>
        <position position="132"/>
    </location>
    <ligand>
        <name>sn-glycerol 3-phosphate</name>
        <dbReference type="ChEBI" id="CHEBI:57597"/>
    </ligand>
</feature>
<keyword evidence="4 13" id="KW-0560">Oxidoreductase</keyword>
<keyword evidence="6 13" id="KW-0443">Lipid metabolism</keyword>
<dbReference type="GO" id="GO:0046168">
    <property type="term" value="P:glycerol-3-phosphate catabolic process"/>
    <property type="evidence" value="ECO:0007669"/>
    <property type="project" value="InterPro"/>
</dbReference>
<feature type="binding site" evidence="13">
    <location>
        <position position="250"/>
    </location>
    <ligand>
        <name>sn-glycerol 3-phosphate</name>
        <dbReference type="ChEBI" id="CHEBI:57597"/>
    </ligand>
</feature>
<feature type="binding site" evidence="16">
    <location>
        <begin position="7"/>
        <end position="12"/>
    </location>
    <ligand>
        <name>NAD(+)</name>
        <dbReference type="ChEBI" id="CHEBI:57540"/>
    </ligand>
</feature>
<feature type="binding site" evidence="15">
    <location>
        <position position="104"/>
    </location>
    <ligand>
        <name>substrate</name>
    </ligand>
</feature>
<evidence type="ECO:0000256" key="4">
    <source>
        <dbReference type="ARBA" id="ARBA00023002"/>
    </source>
</evidence>
<evidence type="ECO:0000256" key="10">
    <source>
        <dbReference type="ARBA" id="ARBA00066687"/>
    </source>
</evidence>
<keyword evidence="8 13" id="KW-1208">Phospholipid metabolism</keyword>
<evidence type="ECO:0000313" key="21">
    <source>
        <dbReference type="Proteomes" id="UP000178724"/>
    </source>
</evidence>
<dbReference type="InterPro" id="IPR013328">
    <property type="entry name" value="6PGD_dom2"/>
</dbReference>
<dbReference type="GO" id="GO:0005975">
    <property type="term" value="P:carbohydrate metabolic process"/>
    <property type="evidence" value="ECO:0007669"/>
    <property type="project" value="InterPro"/>
</dbReference>
<dbReference type="EC" id="1.1.1.94" evidence="10 13"/>
<evidence type="ECO:0000259" key="18">
    <source>
        <dbReference type="Pfam" id="PF01210"/>
    </source>
</evidence>
<evidence type="ECO:0000256" key="8">
    <source>
        <dbReference type="ARBA" id="ARBA00023264"/>
    </source>
</evidence>
<reference evidence="20 21" key="1">
    <citation type="journal article" date="2016" name="Nat. Commun.">
        <title>Thousands of microbial genomes shed light on interconnected biogeochemical processes in an aquifer system.</title>
        <authorList>
            <person name="Anantharaman K."/>
            <person name="Brown C.T."/>
            <person name="Hug L.A."/>
            <person name="Sharon I."/>
            <person name="Castelle C.J."/>
            <person name="Probst A.J."/>
            <person name="Thomas B.C."/>
            <person name="Singh A."/>
            <person name="Wilkins M.J."/>
            <person name="Karaoz U."/>
            <person name="Brodie E.L."/>
            <person name="Williams K.H."/>
            <person name="Hubbard S.S."/>
            <person name="Banfield J.F."/>
        </authorList>
    </citation>
    <scope>NUCLEOTIDE SEQUENCE [LARGE SCALE GENOMIC DNA]</scope>
</reference>
<comment type="function">
    <text evidence="13">Catalyzes the reduction of the glycolytic intermediate dihydroxyacetone phosphate (DHAP) to sn-glycerol 3-phosphate (G3P), the key precursor for phospholipid synthesis.</text>
</comment>
<proteinExistence type="inferred from homology"/>
<keyword evidence="13" id="KW-0963">Cytoplasm</keyword>
<dbReference type="GO" id="GO:0141153">
    <property type="term" value="F:glycerol-3-phosphate dehydrogenase (NADP+) activity"/>
    <property type="evidence" value="ECO:0007669"/>
    <property type="project" value="RHEA"/>
</dbReference>
<feature type="binding site" evidence="13">
    <location>
        <position position="104"/>
    </location>
    <ligand>
        <name>sn-glycerol 3-phosphate</name>
        <dbReference type="ChEBI" id="CHEBI:57597"/>
    </ligand>
</feature>
<feature type="binding site" evidence="16">
    <location>
        <position position="81"/>
    </location>
    <ligand>
        <name>NAD(+)</name>
        <dbReference type="ChEBI" id="CHEBI:57540"/>
    </ligand>
</feature>
<feature type="binding site" evidence="13">
    <location>
        <position position="104"/>
    </location>
    <ligand>
        <name>NADPH</name>
        <dbReference type="ChEBI" id="CHEBI:57783"/>
    </ligand>
</feature>
<comment type="caution">
    <text evidence="13">Lacks conserved residue(s) required for the propagation of feature annotation.</text>
</comment>
<evidence type="ECO:0000256" key="3">
    <source>
        <dbReference type="ARBA" id="ARBA00022857"/>
    </source>
</evidence>
<keyword evidence="5 13" id="KW-0520">NAD</keyword>
<evidence type="ECO:0000256" key="9">
    <source>
        <dbReference type="ARBA" id="ARBA00052716"/>
    </source>
</evidence>
<dbReference type="UniPathway" id="UPA00940"/>
<keyword evidence="3 13" id="KW-0521">NADP</keyword>
<feature type="active site" description="Proton acceptor" evidence="13 14">
    <location>
        <position position="187"/>
    </location>
</feature>
<dbReference type="Proteomes" id="UP000178724">
    <property type="component" value="Unassembled WGS sequence"/>
</dbReference>
<dbReference type="HAMAP" id="MF_00394">
    <property type="entry name" value="NAD_Glyc3P_dehydrog"/>
    <property type="match status" value="1"/>
</dbReference>
<dbReference type="GO" id="GO:0005829">
    <property type="term" value="C:cytosol"/>
    <property type="evidence" value="ECO:0007669"/>
    <property type="project" value="TreeGrafter"/>
</dbReference>
<dbReference type="Gene3D" id="3.40.50.720">
    <property type="entry name" value="NAD(P)-binding Rossmann-like Domain"/>
    <property type="match status" value="1"/>
</dbReference>
<organism evidence="20 21">
    <name type="scientific">candidate division WOR-1 bacterium RIFCSPHIGHO2_01_FULL_53_15</name>
    <dbReference type="NCBI Taxonomy" id="1802564"/>
    <lineage>
        <taxon>Bacteria</taxon>
        <taxon>Bacillati</taxon>
        <taxon>Saganbacteria</taxon>
    </lineage>
</organism>
<dbReference type="GO" id="GO:0008654">
    <property type="term" value="P:phospholipid biosynthetic process"/>
    <property type="evidence" value="ECO:0007669"/>
    <property type="project" value="UniProtKB-KW"/>
</dbReference>
<dbReference type="NCBIfam" id="NF000942">
    <property type="entry name" value="PRK00094.1-4"/>
    <property type="match status" value="1"/>
</dbReference>
<dbReference type="PANTHER" id="PTHR11728:SF1">
    <property type="entry name" value="GLYCEROL-3-PHOSPHATE DEHYDROGENASE [NAD(+)] 2, CHLOROPLASTIC"/>
    <property type="match status" value="1"/>
</dbReference>
<feature type="binding site" evidence="13">
    <location>
        <position position="11"/>
    </location>
    <ligand>
        <name>NADPH</name>
        <dbReference type="ChEBI" id="CHEBI:57783"/>
    </ligand>
</feature>
<dbReference type="EMBL" id="METM01000032">
    <property type="protein sequence ID" value="OGB88925.1"/>
    <property type="molecule type" value="Genomic_DNA"/>
</dbReference>
<dbReference type="GO" id="GO:0141152">
    <property type="term" value="F:glycerol-3-phosphate dehydrogenase (NAD+) activity"/>
    <property type="evidence" value="ECO:0007669"/>
    <property type="project" value="RHEA"/>
</dbReference>
<dbReference type="InterPro" id="IPR008927">
    <property type="entry name" value="6-PGluconate_DH-like_C_sf"/>
</dbReference>
<keyword evidence="7 13" id="KW-0594">Phospholipid biosynthesis</keyword>
<accession>A0A1F4PZ08</accession>
<evidence type="ECO:0000256" key="12">
    <source>
        <dbReference type="ARBA" id="ARBA00080511"/>
    </source>
</evidence>
<feature type="binding site" evidence="13">
    <location>
        <position position="251"/>
    </location>
    <ligand>
        <name>NADPH</name>
        <dbReference type="ChEBI" id="CHEBI:57783"/>
    </ligand>
</feature>
<gene>
    <name evidence="13" type="primary">gpsA</name>
    <name evidence="20" type="ORF">A2625_00415</name>
</gene>
<evidence type="ECO:0000256" key="14">
    <source>
        <dbReference type="PIRSR" id="PIRSR000114-1"/>
    </source>
</evidence>
<feature type="domain" description="Glycerol-3-phosphate dehydrogenase NAD-dependent C-terminal" evidence="19">
    <location>
        <begin position="176"/>
        <end position="316"/>
    </location>
</feature>